<sequence>MTTTPARQRATRYAVGYTVGLAETAADMREAQRLRHQVFAEEMGARLDTPITGLDVDPLDAYGDHLLVRHGESGEVVGTHRLLSPRRADRLYADSTFDLRPLAGVRPDMVEAARACVRPDHRCGAVIGLMWAAIARYVVAGGHRWVAGCCSVPVSGVTGVAEVMRRLPLCPPEYRVTPRLPWRGTRRRGTGAATVPASLRGYARLGAWVCGPPAHNPDLGTADFFVLLSMANLNPRYRRHFLGAPA</sequence>
<dbReference type="PANTHER" id="PTHR37323:SF1">
    <property type="entry name" value="L-ORNITHINE N(ALPHA)-ACYLTRANSFERASE"/>
    <property type="match status" value="1"/>
</dbReference>
<protein>
    <submittedName>
        <fullName evidence="6">GNAT family N-acetyltransferase</fullName>
    </submittedName>
</protein>
<keyword evidence="2" id="KW-0444">Lipid biosynthesis</keyword>
<evidence type="ECO:0000313" key="6">
    <source>
        <dbReference type="EMBL" id="MFC3984994.1"/>
    </source>
</evidence>
<dbReference type="SUPFAM" id="SSF55729">
    <property type="entry name" value="Acyl-CoA N-acyltransferases (Nat)"/>
    <property type="match status" value="1"/>
</dbReference>
<dbReference type="RefSeq" id="WP_386195020.1">
    <property type="nucleotide sequence ID" value="NZ_JBHSBC010000039.1"/>
</dbReference>
<reference evidence="7" key="1">
    <citation type="journal article" date="2019" name="Int. J. Syst. Evol. Microbiol.">
        <title>The Global Catalogue of Microorganisms (GCM) 10K type strain sequencing project: providing services to taxonomists for standard genome sequencing and annotation.</title>
        <authorList>
            <consortium name="The Broad Institute Genomics Platform"/>
            <consortium name="The Broad Institute Genome Sequencing Center for Infectious Disease"/>
            <person name="Wu L."/>
            <person name="Ma J."/>
        </authorList>
    </citation>
    <scope>NUCLEOTIDE SEQUENCE [LARGE SCALE GENOMIC DNA]</scope>
    <source>
        <strain evidence="7">TBRC 7912</strain>
    </source>
</reference>
<name>A0ABV8FBL5_9ACTN</name>
<dbReference type="Pfam" id="PF13444">
    <property type="entry name" value="Acetyltransf_5"/>
    <property type="match status" value="1"/>
</dbReference>
<keyword evidence="5" id="KW-0012">Acyltransferase</keyword>
<comment type="caution">
    <text evidence="6">The sequence shown here is derived from an EMBL/GenBank/DDBJ whole genome shotgun (WGS) entry which is preliminary data.</text>
</comment>
<evidence type="ECO:0000256" key="3">
    <source>
        <dbReference type="ARBA" id="ARBA00022679"/>
    </source>
</evidence>
<evidence type="ECO:0000256" key="4">
    <source>
        <dbReference type="ARBA" id="ARBA00023098"/>
    </source>
</evidence>
<dbReference type="EMBL" id="JBHSBC010000039">
    <property type="protein sequence ID" value="MFC3984994.1"/>
    <property type="molecule type" value="Genomic_DNA"/>
</dbReference>
<proteinExistence type="predicted"/>
<comment type="pathway">
    <text evidence="1">Lipid metabolism.</text>
</comment>
<accession>A0ABV8FBL5</accession>
<evidence type="ECO:0000256" key="1">
    <source>
        <dbReference type="ARBA" id="ARBA00005189"/>
    </source>
</evidence>
<dbReference type="PANTHER" id="PTHR37323">
    <property type="entry name" value="GCN5-RELATED N-ACETYLTRANSFERASE"/>
    <property type="match status" value="1"/>
</dbReference>
<dbReference type="InterPro" id="IPR016181">
    <property type="entry name" value="Acyl_CoA_acyltransferase"/>
</dbReference>
<evidence type="ECO:0000256" key="2">
    <source>
        <dbReference type="ARBA" id="ARBA00022516"/>
    </source>
</evidence>
<dbReference type="InterPro" id="IPR052351">
    <property type="entry name" value="Ornithine_N-alpha-AT"/>
</dbReference>
<gene>
    <name evidence="6" type="ORF">ACFOYY_33045</name>
</gene>
<evidence type="ECO:0000256" key="5">
    <source>
        <dbReference type="ARBA" id="ARBA00023315"/>
    </source>
</evidence>
<evidence type="ECO:0000313" key="7">
    <source>
        <dbReference type="Proteomes" id="UP001595698"/>
    </source>
</evidence>
<keyword evidence="4" id="KW-0443">Lipid metabolism</keyword>
<keyword evidence="7" id="KW-1185">Reference proteome</keyword>
<organism evidence="6 7">
    <name type="scientific">Streptosporangium jomthongense</name>
    <dbReference type="NCBI Taxonomy" id="1193683"/>
    <lineage>
        <taxon>Bacteria</taxon>
        <taxon>Bacillati</taxon>
        <taxon>Actinomycetota</taxon>
        <taxon>Actinomycetes</taxon>
        <taxon>Streptosporangiales</taxon>
        <taxon>Streptosporangiaceae</taxon>
        <taxon>Streptosporangium</taxon>
    </lineage>
</organism>
<dbReference type="Proteomes" id="UP001595698">
    <property type="component" value="Unassembled WGS sequence"/>
</dbReference>
<keyword evidence="3" id="KW-0808">Transferase</keyword>
<dbReference type="Gene3D" id="3.40.630.30">
    <property type="match status" value="1"/>
</dbReference>